<dbReference type="SMART" id="SM00872">
    <property type="entry name" value="Alpha-mann_mid"/>
    <property type="match status" value="1"/>
</dbReference>
<dbReference type="InterPro" id="IPR000602">
    <property type="entry name" value="Glyco_hydro_38_N"/>
</dbReference>
<dbReference type="InterPro" id="IPR037094">
    <property type="entry name" value="Glyco_hydro_38_cen_sf"/>
</dbReference>
<comment type="similarity">
    <text evidence="2 11">Belongs to the glycosyl hydrolase 38 family.</text>
</comment>
<dbReference type="SUPFAM" id="SSF74650">
    <property type="entry name" value="Galactose mutarotase-like"/>
    <property type="match status" value="1"/>
</dbReference>
<feature type="signal peptide" evidence="11">
    <location>
        <begin position="1"/>
        <end position="25"/>
    </location>
</feature>
<comment type="cofactor">
    <cofactor evidence="11">
        <name>Zn(2+)</name>
        <dbReference type="ChEBI" id="CHEBI:29105"/>
    </cofactor>
    <text evidence="11">Binds 1 zinc ion per subunit.</text>
</comment>
<dbReference type="SUPFAM" id="SSF88688">
    <property type="entry name" value="Families 57/38 glycoside transferase middle domain"/>
    <property type="match status" value="1"/>
</dbReference>
<dbReference type="PANTHER" id="PTHR11607:SF3">
    <property type="entry name" value="LYSOSOMAL ALPHA-MANNOSIDASE"/>
    <property type="match status" value="1"/>
</dbReference>
<keyword evidence="8" id="KW-1015">Disulfide bond</keyword>
<gene>
    <name evidence="13" type="ORF">TTEB3V08_LOCUS6110</name>
</gene>
<organism evidence="13">
    <name type="scientific">Timema tahoe</name>
    <dbReference type="NCBI Taxonomy" id="61484"/>
    <lineage>
        <taxon>Eukaryota</taxon>
        <taxon>Metazoa</taxon>
        <taxon>Ecdysozoa</taxon>
        <taxon>Arthropoda</taxon>
        <taxon>Hexapoda</taxon>
        <taxon>Insecta</taxon>
        <taxon>Pterygota</taxon>
        <taxon>Neoptera</taxon>
        <taxon>Polyneoptera</taxon>
        <taxon>Phasmatodea</taxon>
        <taxon>Timematodea</taxon>
        <taxon>Timematoidea</taxon>
        <taxon>Timematidae</taxon>
        <taxon>Timema</taxon>
    </lineage>
</organism>
<dbReference type="Gene3D" id="3.20.110.10">
    <property type="entry name" value="Glycoside hydrolase 38, N terminal domain"/>
    <property type="match status" value="2"/>
</dbReference>
<dbReference type="FunFam" id="1.20.1270.50:FF:000003">
    <property type="entry name" value="Alpha-mannosidase"/>
    <property type="match status" value="1"/>
</dbReference>
<evidence type="ECO:0000256" key="8">
    <source>
        <dbReference type="ARBA" id="ARBA00023157"/>
    </source>
</evidence>
<evidence type="ECO:0000259" key="12">
    <source>
        <dbReference type="SMART" id="SM00872"/>
    </source>
</evidence>
<keyword evidence="7 11" id="KW-0862">Zinc</keyword>
<dbReference type="Pfam" id="PF17677">
    <property type="entry name" value="Glyco_hydro38C2"/>
    <property type="match status" value="1"/>
</dbReference>
<dbReference type="FunFam" id="2.70.98.30:FF:000003">
    <property type="entry name" value="Alpha-mannosidase"/>
    <property type="match status" value="1"/>
</dbReference>
<evidence type="ECO:0000256" key="9">
    <source>
        <dbReference type="ARBA" id="ARBA00023180"/>
    </source>
</evidence>
<keyword evidence="9" id="KW-0325">Glycoprotein</keyword>
<dbReference type="InterPro" id="IPR013780">
    <property type="entry name" value="Glyco_hydro_b"/>
</dbReference>
<proteinExistence type="inferred from homology"/>
<evidence type="ECO:0000256" key="2">
    <source>
        <dbReference type="ARBA" id="ARBA00009792"/>
    </source>
</evidence>
<evidence type="ECO:0000256" key="5">
    <source>
        <dbReference type="ARBA" id="ARBA00022729"/>
    </source>
</evidence>
<dbReference type="GO" id="GO:0006013">
    <property type="term" value="P:mannose metabolic process"/>
    <property type="evidence" value="ECO:0007669"/>
    <property type="project" value="InterPro"/>
</dbReference>
<dbReference type="InterPro" id="IPR041147">
    <property type="entry name" value="GH38_C"/>
</dbReference>
<dbReference type="Pfam" id="PF09261">
    <property type="entry name" value="Alpha-mann_mid"/>
    <property type="match status" value="1"/>
</dbReference>
<dbReference type="InterPro" id="IPR011682">
    <property type="entry name" value="Glyco_hydro_38_C"/>
</dbReference>
<dbReference type="FunFam" id="2.60.40.1180:FF:000018">
    <property type="entry name" value="Alpha-mannosidase"/>
    <property type="match status" value="1"/>
</dbReference>
<dbReference type="AlphaFoldDB" id="A0A7R9IH19"/>
<dbReference type="GO" id="GO:0004559">
    <property type="term" value="F:alpha-mannosidase activity"/>
    <property type="evidence" value="ECO:0007669"/>
    <property type="project" value="UniProtKB-EC"/>
</dbReference>
<name>A0A7R9IH19_9NEOP</name>
<keyword evidence="10 11" id="KW-0326">Glycosidase</keyword>
<protein>
    <recommendedName>
        <fullName evidence="3 11">Alpha-mannosidase</fullName>
        <ecNumber evidence="11">3.2.1.-</ecNumber>
    </recommendedName>
</protein>
<dbReference type="InterPro" id="IPR028995">
    <property type="entry name" value="Glyco_hydro_57/38_cen_sf"/>
</dbReference>
<dbReference type="InterPro" id="IPR048534">
    <property type="entry name" value="Man2a1-like_dom"/>
</dbReference>
<dbReference type="Gene3D" id="2.60.40.1180">
    <property type="entry name" value="Golgi alpha-mannosidase II"/>
    <property type="match status" value="1"/>
</dbReference>
<evidence type="ECO:0000256" key="1">
    <source>
        <dbReference type="ARBA" id="ARBA00000365"/>
    </source>
</evidence>
<dbReference type="FunFam" id="3.20.110.10:FF:000001">
    <property type="entry name" value="Alpha-mannosidase"/>
    <property type="match status" value="1"/>
</dbReference>
<keyword evidence="4 11" id="KW-0479">Metal-binding</keyword>
<keyword evidence="5 11" id="KW-0732">Signal</keyword>
<dbReference type="Gene3D" id="2.70.98.30">
    <property type="entry name" value="Golgi alpha-mannosidase II, domain 4"/>
    <property type="match status" value="1"/>
</dbReference>
<dbReference type="EMBL" id="OE002088">
    <property type="protein sequence ID" value="CAD7458125.1"/>
    <property type="molecule type" value="Genomic_DNA"/>
</dbReference>
<sequence length="1079" mass="123311">MHVESLTLWCFATAFLFIFVAYSDAIPSEFQTTKYKKKTCGYQSCPKLDSNKLNVHLIAHTHDDVGWLKTVDQYYYGSHTLTQRAGVQYILDSVIQELKNDPQKRFIYVETAFFWKWWMDQHDFVKHTVRNLVNSGQLEFIGGGWTMNDEATTNYQSIIDQFTWGLRKLNESFGECARPHVGWQIDPFGHSREMASLFAQLGYDGLFIGRLDFQDKQQRFRTKTTEMIWEGSDNLGSSANLFTNVLFNNYAPPPGFCFDILCSDEPIIDDDRSPEYNVPRRASQFIKYIKHQAQFYRSNNTILTMGGDFTYQDTHMWFKNLDKLIRCSKNPSHKVDEFVGYVARQAENYVTNNIAITMGEDFHYQDAHLWFKNLDKLINYVNAKEDSNLNLVYSTPSCYLKAVNDANLTWPTKNDDFFPYASDPNSYWTGYFTSRPTIKRFERVGNNFLQVCKQLYALTDLGPEDKVDLNSMREAMGVMQHHDAITGTEKQVVAEDYARMLHLGIVECDIITNTAFNKLFTNNHLEGTNPAPQVNLDSCMLLNISQCEVSEKSSNFVVTVYNPLSHPVSLYVRVPVTGQTYSVKDPNNKDVVSQIIPIPASVLNIPGRFSSATSELVFRAVSLPPLGYRSYYVTGSNKKSTAQESTTESGELITLQNNGNKVQLTISTGEVQLFLDDKKDLPLHQNFYYYTGFTGDNRHFFNRSSGAYIFRPKQKTPITIAPKPVSEVYKGPVVEEIHQVFSDWMSQVIRVYKEENHVELEWLVGPIPLEDNEGKEVISKFSIELETNGTFYTDSNGRELLERKRNFRSTWEVNISEPVSANYYPVTSRILIRDTTKNVEVAVLTDRAQGGSSLGEGEMELMLHRRLIHDDAFGVEEALNETAFGKGLVARGKHYVIGGTIPPVGASPSLAALERDLAQRKLLSPWTFLSPADDFTFKQWASTYKMEYSGLTDALPPNVQILTLEPWQGRSLLLRLEHTLEKTDDPLLSKPVTVYLQKLFSPFTIVSARETTLGANQWLKDLDRLVWQVESNEVFETFSEKPKYQDNIDPMTITLTPMQIRTFILDVDYSPKSSIFTTK</sequence>
<dbReference type="GO" id="GO:0005764">
    <property type="term" value="C:lysosome"/>
    <property type="evidence" value="ECO:0007669"/>
    <property type="project" value="TreeGrafter"/>
</dbReference>
<dbReference type="Pfam" id="PF21260">
    <property type="entry name" value="Laman-like_dom"/>
    <property type="match status" value="1"/>
</dbReference>
<evidence type="ECO:0000313" key="13">
    <source>
        <dbReference type="EMBL" id="CAD7458125.1"/>
    </source>
</evidence>
<dbReference type="Gene3D" id="1.20.1270.50">
    <property type="entry name" value="Glycoside hydrolase family 38, central domain"/>
    <property type="match status" value="2"/>
</dbReference>
<dbReference type="InterPro" id="IPR011330">
    <property type="entry name" value="Glyco_hydro/deAcase_b/a-brl"/>
</dbReference>
<dbReference type="GO" id="GO:0030246">
    <property type="term" value="F:carbohydrate binding"/>
    <property type="evidence" value="ECO:0007669"/>
    <property type="project" value="InterPro"/>
</dbReference>
<dbReference type="Pfam" id="PF01074">
    <property type="entry name" value="Glyco_hydro_38N"/>
    <property type="match status" value="2"/>
</dbReference>
<reference evidence="13" key="1">
    <citation type="submission" date="2020-11" db="EMBL/GenBank/DDBJ databases">
        <authorList>
            <person name="Tran Van P."/>
        </authorList>
    </citation>
    <scope>NUCLEOTIDE SEQUENCE</scope>
</reference>
<dbReference type="PANTHER" id="PTHR11607">
    <property type="entry name" value="ALPHA-MANNOSIDASE"/>
    <property type="match status" value="1"/>
</dbReference>
<comment type="catalytic activity">
    <reaction evidence="1">
        <text>Hydrolysis of terminal, non-reducing alpha-D-mannose residues in alpha-D-mannosides.</text>
        <dbReference type="EC" id="3.2.1.24"/>
    </reaction>
</comment>
<dbReference type="FunFam" id="1.20.1270.50:FF:000002">
    <property type="entry name" value="Alpha-mannosidase"/>
    <property type="match status" value="1"/>
</dbReference>
<dbReference type="GO" id="GO:0046872">
    <property type="term" value="F:metal ion binding"/>
    <property type="evidence" value="ECO:0007669"/>
    <property type="project" value="UniProtKB-KW"/>
</dbReference>
<feature type="domain" description="Glycoside hydrolase family 38 central" evidence="12">
    <location>
        <begin position="426"/>
        <end position="501"/>
    </location>
</feature>
<dbReference type="InterPro" id="IPR011013">
    <property type="entry name" value="Gal_mutarotase_sf_dom"/>
</dbReference>
<evidence type="ECO:0000256" key="11">
    <source>
        <dbReference type="RuleBase" id="RU361199"/>
    </source>
</evidence>
<evidence type="ECO:0000256" key="7">
    <source>
        <dbReference type="ARBA" id="ARBA00022833"/>
    </source>
</evidence>
<keyword evidence="6 11" id="KW-0378">Hydrolase</keyword>
<dbReference type="EC" id="3.2.1.-" evidence="11"/>
<dbReference type="SUPFAM" id="SSF88713">
    <property type="entry name" value="Glycoside hydrolase/deacetylase"/>
    <property type="match status" value="2"/>
</dbReference>
<dbReference type="Pfam" id="PF07748">
    <property type="entry name" value="Glyco_hydro_38C"/>
    <property type="match status" value="1"/>
</dbReference>
<evidence type="ECO:0000256" key="6">
    <source>
        <dbReference type="ARBA" id="ARBA00022801"/>
    </source>
</evidence>
<dbReference type="InterPro" id="IPR027291">
    <property type="entry name" value="Glyco_hydro_38_N_sf"/>
</dbReference>
<evidence type="ECO:0000256" key="4">
    <source>
        <dbReference type="ARBA" id="ARBA00022723"/>
    </source>
</evidence>
<evidence type="ECO:0000256" key="3">
    <source>
        <dbReference type="ARBA" id="ARBA00012752"/>
    </source>
</evidence>
<evidence type="ECO:0000256" key="10">
    <source>
        <dbReference type="ARBA" id="ARBA00023295"/>
    </source>
</evidence>
<dbReference type="CDD" id="cd10810">
    <property type="entry name" value="GH38N_AMII_LAM_like"/>
    <property type="match status" value="1"/>
</dbReference>
<feature type="chain" id="PRO_5031597621" description="Alpha-mannosidase" evidence="11">
    <location>
        <begin position="26"/>
        <end position="1079"/>
    </location>
</feature>
<dbReference type="InterPro" id="IPR015341">
    <property type="entry name" value="Glyco_hydro_38_cen"/>
</dbReference>
<dbReference type="InterPro" id="IPR050843">
    <property type="entry name" value="Glycosyl_Hydrlase_38"/>
</dbReference>
<dbReference type="Gene3D" id="2.60.40.1360">
    <property type="match status" value="1"/>
</dbReference>
<accession>A0A7R9IH19</accession>